<accession>M0NG21</accession>
<proteinExistence type="predicted"/>
<comment type="caution">
    <text evidence="2">The sequence shown here is derived from an EMBL/GenBank/DDBJ whole genome shotgun (WGS) entry which is preliminary data.</text>
</comment>
<evidence type="ECO:0000313" key="3">
    <source>
        <dbReference type="Proteomes" id="UP000011680"/>
    </source>
</evidence>
<feature type="region of interest" description="Disordered" evidence="1">
    <location>
        <begin position="1"/>
        <end position="26"/>
    </location>
</feature>
<feature type="compositionally biased region" description="Basic and acidic residues" evidence="1">
    <location>
        <begin position="8"/>
        <end position="22"/>
    </location>
</feature>
<organism evidence="2 3">
    <name type="scientific">Halococcus thailandensis JCM 13552</name>
    <dbReference type="NCBI Taxonomy" id="1227457"/>
    <lineage>
        <taxon>Archaea</taxon>
        <taxon>Methanobacteriati</taxon>
        <taxon>Methanobacteriota</taxon>
        <taxon>Stenosarchaea group</taxon>
        <taxon>Halobacteria</taxon>
        <taxon>Halobacteriales</taxon>
        <taxon>Halococcaceae</taxon>
        <taxon>Halococcus</taxon>
    </lineage>
</organism>
<feature type="region of interest" description="Disordered" evidence="1">
    <location>
        <begin position="108"/>
        <end position="162"/>
    </location>
</feature>
<name>M0NG21_9EURY</name>
<reference evidence="2 3" key="1">
    <citation type="journal article" date="2014" name="PLoS Genet.">
        <title>Phylogenetically driven sequencing of extremely halophilic archaea reveals strategies for static and dynamic osmo-response.</title>
        <authorList>
            <person name="Becker E.A."/>
            <person name="Seitzer P.M."/>
            <person name="Tritt A."/>
            <person name="Larsen D."/>
            <person name="Krusor M."/>
            <person name="Yao A.I."/>
            <person name="Wu D."/>
            <person name="Madern D."/>
            <person name="Eisen J.A."/>
            <person name="Darling A.E."/>
            <person name="Facciotti M.T."/>
        </authorList>
    </citation>
    <scope>NUCLEOTIDE SEQUENCE [LARGE SCALE GENOMIC DNA]</scope>
    <source>
        <strain evidence="2 3">JCM 13552</strain>
    </source>
</reference>
<dbReference type="EMBL" id="AOMF01000015">
    <property type="protein sequence ID" value="EMA56806.1"/>
    <property type="molecule type" value="Genomic_DNA"/>
</dbReference>
<feature type="compositionally biased region" description="Basic and acidic residues" evidence="1">
    <location>
        <begin position="138"/>
        <end position="148"/>
    </location>
</feature>
<dbReference type="Proteomes" id="UP000011680">
    <property type="component" value="Unassembled WGS sequence"/>
</dbReference>
<gene>
    <name evidence="2" type="ORF">C451_00330</name>
</gene>
<dbReference type="STRING" id="1227457.C451_00330"/>
<dbReference type="AlphaFoldDB" id="M0NG21"/>
<evidence type="ECO:0000313" key="2">
    <source>
        <dbReference type="EMBL" id="EMA56806.1"/>
    </source>
</evidence>
<evidence type="ECO:0000256" key="1">
    <source>
        <dbReference type="SAM" id="MobiDB-lite"/>
    </source>
</evidence>
<sequence>MQNDDETTGLRHFEAGKRALDRESDDDSQVLVLGAHASTAEKCYVAAIGQTIAEANPEYPASDAVADVAFVEGIEDAMGVDWEAADVLELYADGELDRARIKRYAYPEKRLEPIGNESDEESADACPDGGQNTNTNAHGDEVPVRCEPADFGGGEASGMDEL</sequence>
<dbReference type="PATRIC" id="fig|1227457.3.peg.59"/>
<keyword evidence="3" id="KW-1185">Reference proteome</keyword>
<protein>
    <submittedName>
        <fullName evidence="2">Uncharacterized protein</fullName>
    </submittedName>
</protein>